<feature type="region of interest" description="Disordered" evidence="1">
    <location>
        <begin position="140"/>
        <end position="159"/>
    </location>
</feature>
<proteinExistence type="predicted"/>
<feature type="region of interest" description="Disordered" evidence="1">
    <location>
        <begin position="76"/>
        <end position="126"/>
    </location>
</feature>
<keyword evidence="3" id="KW-1185">Reference proteome</keyword>
<evidence type="ECO:0000313" key="2">
    <source>
        <dbReference type="EMBL" id="CAL8134033.1"/>
    </source>
</evidence>
<feature type="region of interest" description="Disordered" evidence="1">
    <location>
        <begin position="165"/>
        <end position="207"/>
    </location>
</feature>
<evidence type="ECO:0000313" key="3">
    <source>
        <dbReference type="Proteomes" id="UP001642540"/>
    </source>
</evidence>
<gene>
    <name evidence="2" type="ORF">ODALV1_LOCUS25332</name>
</gene>
<organism evidence="2 3">
    <name type="scientific">Orchesella dallaii</name>
    <dbReference type="NCBI Taxonomy" id="48710"/>
    <lineage>
        <taxon>Eukaryota</taxon>
        <taxon>Metazoa</taxon>
        <taxon>Ecdysozoa</taxon>
        <taxon>Arthropoda</taxon>
        <taxon>Hexapoda</taxon>
        <taxon>Collembola</taxon>
        <taxon>Entomobryomorpha</taxon>
        <taxon>Entomobryoidea</taxon>
        <taxon>Orchesellidae</taxon>
        <taxon>Orchesellinae</taxon>
        <taxon>Orchesella</taxon>
    </lineage>
</organism>
<reference evidence="2 3" key="1">
    <citation type="submission" date="2024-08" db="EMBL/GenBank/DDBJ databases">
        <authorList>
            <person name="Cucini C."/>
            <person name="Frati F."/>
        </authorList>
    </citation>
    <scope>NUCLEOTIDE SEQUENCE [LARGE SCALE GENOMIC DNA]</scope>
</reference>
<name>A0ABP1RRX1_9HEXA</name>
<accession>A0ABP1RRX1</accession>
<sequence length="207" mass="23886">MRTNLSTDLNLKEDLPYSLRRDHNLLRRKKIELEEARIPYKIDWKNKTIYTENGFSYFIVNGRLLQEYDSISENIDDQLSDDGCPNYRHEPTDQANKNTEKSTSSSANTNADGASSPIFPEAITTTQPVSDRLISISQEYNRVKKPTVNPKPRSSSSAHQPLHFTSISQHHNSNQPYKRTKRSYENNPNYIGPGSLREKRQKQRYGP</sequence>
<feature type="compositionally biased region" description="Polar residues" evidence="1">
    <location>
        <begin position="165"/>
        <end position="177"/>
    </location>
</feature>
<comment type="caution">
    <text evidence="2">The sequence shown here is derived from an EMBL/GenBank/DDBJ whole genome shotgun (WGS) entry which is preliminary data.</text>
</comment>
<protein>
    <submittedName>
        <fullName evidence="2">Uncharacterized protein</fullName>
    </submittedName>
</protein>
<evidence type="ECO:0000256" key="1">
    <source>
        <dbReference type="SAM" id="MobiDB-lite"/>
    </source>
</evidence>
<dbReference type="EMBL" id="CAXLJM020000103">
    <property type="protein sequence ID" value="CAL8134033.1"/>
    <property type="molecule type" value="Genomic_DNA"/>
</dbReference>
<feature type="compositionally biased region" description="Polar residues" evidence="1">
    <location>
        <begin position="93"/>
        <end position="113"/>
    </location>
</feature>
<dbReference type="Proteomes" id="UP001642540">
    <property type="component" value="Unassembled WGS sequence"/>
</dbReference>